<gene>
    <name evidence="1" type="ORF">EYC84_007159</name>
</gene>
<organism evidence="1 2">
    <name type="scientific">Monilinia fructicola</name>
    <name type="common">Brown rot fungus</name>
    <name type="synonym">Ciboria fructicola</name>
    <dbReference type="NCBI Taxonomy" id="38448"/>
    <lineage>
        <taxon>Eukaryota</taxon>
        <taxon>Fungi</taxon>
        <taxon>Dikarya</taxon>
        <taxon>Ascomycota</taxon>
        <taxon>Pezizomycotina</taxon>
        <taxon>Leotiomycetes</taxon>
        <taxon>Helotiales</taxon>
        <taxon>Sclerotiniaceae</taxon>
        <taxon>Monilinia</taxon>
    </lineage>
</organism>
<proteinExistence type="predicted"/>
<dbReference type="EMBL" id="VICG01000001">
    <property type="protein sequence ID" value="KAA8577162.1"/>
    <property type="molecule type" value="Genomic_DNA"/>
</dbReference>
<evidence type="ECO:0000313" key="1">
    <source>
        <dbReference type="EMBL" id="KAA8577162.1"/>
    </source>
</evidence>
<name>A0A5M9KAP0_MONFR</name>
<evidence type="ECO:0000313" key="2">
    <source>
        <dbReference type="Proteomes" id="UP000322873"/>
    </source>
</evidence>
<keyword evidence="2" id="KW-1185">Reference proteome</keyword>
<sequence>MLFAMFYAKGGRLENKSKYAGHHINKTSSTNQELTIIHFKLSICLPCLSFAFPFILPSSHFHNPHARFFRNNHPVLCDTHISVFIHFLIR</sequence>
<reference evidence="1 2" key="1">
    <citation type="submission" date="2019-06" db="EMBL/GenBank/DDBJ databases">
        <title>Genome Sequence of the Brown Rot Fungal Pathogen Monilinia fructicola.</title>
        <authorList>
            <person name="De Miccolis Angelini R.M."/>
            <person name="Landi L."/>
            <person name="Abate D."/>
            <person name="Pollastro S."/>
            <person name="Romanazzi G."/>
            <person name="Faretra F."/>
        </authorList>
    </citation>
    <scope>NUCLEOTIDE SEQUENCE [LARGE SCALE GENOMIC DNA]</scope>
    <source>
        <strain evidence="1 2">Mfrc123</strain>
    </source>
</reference>
<accession>A0A5M9KAP0</accession>
<protein>
    <submittedName>
        <fullName evidence="1">Uncharacterized protein</fullName>
    </submittedName>
</protein>
<dbReference type="AlphaFoldDB" id="A0A5M9KAP0"/>
<dbReference type="Proteomes" id="UP000322873">
    <property type="component" value="Unassembled WGS sequence"/>
</dbReference>
<comment type="caution">
    <text evidence="1">The sequence shown here is derived from an EMBL/GenBank/DDBJ whole genome shotgun (WGS) entry which is preliminary data.</text>
</comment>